<keyword evidence="4" id="KW-1003">Cell membrane</keyword>
<comment type="subcellular location">
    <subcellularLocation>
        <location evidence="1">Cell membrane</location>
        <topology evidence="1">Multi-pass membrane protein</topology>
    </subcellularLocation>
</comment>
<feature type="transmembrane region" description="Helical" evidence="8">
    <location>
        <begin position="295"/>
        <end position="315"/>
    </location>
</feature>
<evidence type="ECO:0000256" key="5">
    <source>
        <dbReference type="ARBA" id="ARBA00022692"/>
    </source>
</evidence>
<feature type="transmembrane region" description="Helical" evidence="8">
    <location>
        <begin position="167"/>
        <end position="188"/>
    </location>
</feature>
<dbReference type="Pfam" id="PF01758">
    <property type="entry name" value="SBF"/>
    <property type="match status" value="1"/>
</dbReference>
<name>A0A550JC27_9BACT</name>
<dbReference type="InterPro" id="IPR004706">
    <property type="entry name" value="Arsenical-R_Acr3"/>
</dbReference>
<keyword evidence="6 8" id="KW-1133">Transmembrane helix</keyword>
<comment type="caution">
    <text evidence="9">The sequence shown here is derived from an EMBL/GenBank/DDBJ whole genome shotgun (WGS) entry which is preliminary data.</text>
</comment>
<dbReference type="GO" id="GO:0015297">
    <property type="term" value="F:antiporter activity"/>
    <property type="evidence" value="ECO:0007669"/>
    <property type="project" value="InterPro"/>
</dbReference>
<dbReference type="PANTHER" id="PTHR43057:SF1">
    <property type="entry name" value="ARSENICAL-RESISTANCE PROTEIN 3"/>
    <property type="match status" value="1"/>
</dbReference>
<dbReference type="OrthoDB" id="1551454at2"/>
<dbReference type="GO" id="GO:0015105">
    <property type="term" value="F:arsenite transmembrane transporter activity"/>
    <property type="evidence" value="ECO:0007669"/>
    <property type="project" value="TreeGrafter"/>
</dbReference>
<keyword evidence="3" id="KW-0813">Transport</keyword>
<evidence type="ECO:0000256" key="6">
    <source>
        <dbReference type="ARBA" id="ARBA00022989"/>
    </source>
</evidence>
<comment type="similarity">
    <text evidence="2">Belongs to the arsenical resistance-3 (ACR3) (TC 2.A.59) family.</text>
</comment>
<evidence type="ECO:0000256" key="1">
    <source>
        <dbReference type="ARBA" id="ARBA00004651"/>
    </source>
</evidence>
<sequence length="333" mass="36333">MLNFLKILQKNLSLAIPVAMILGLLAGGYLFDAAPLKSLIIPITFLMVYPMMATLNVRSVFTGSDLRLQVVTQIINFVLIPLVVYFLGKLFFTGSEAKYGLWAVGLFLIGVLPASGMTISWTGFAKGNKEAATKMLVFGLLIGALAAPVYTKVFMGATVDVDMLHMFQQICLFVFLPLVVGLLTQNYLRKKHGQKAWAEVYSPMFPPFSALGVTLIAFVAMALKAKTILANPADILKILIPLAIFYLLSYVLLSLVGKFFFRREDAIAMVFGVVMRDLSIALAIAMTAFGKEGSTIALLIALAYVIQIQSAAWYIRLVPRIFGTAPGETPTKA</sequence>
<organism evidence="9 10">
    <name type="scientific">Trichloromonas acetexigens</name>
    <dbReference type="NCBI Taxonomy" id="38815"/>
    <lineage>
        <taxon>Bacteria</taxon>
        <taxon>Pseudomonadati</taxon>
        <taxon>Thermodesulfobacteriota</taxon>
        <taxon>Desulfuromonadia</taxon>
        <taxon>Desulfuromonadales</taxon>
        <taxon>Trichloromonadaceae</taxon>
        <taxon>Trichloromonas</taxon>
    </lineage>
</organism>
<dbReference type="AlphaFoldDB" id="A0A550JC27"/>
<feature type="transmembrane region" description="Helical" evidence="8">
    <location>
        <begin position="200"/>
        <end position="223"/>
    </location>
</feature>
<keyword evidence="7 8" id="KW-0472">Membrane</keyword>
<feature type="transmembrane region" description="Helical" evidence="8">
    <location>
        <begin position="136"/>
        <end position="155"/>
    </location>
</feature>
<accession>A0A550JC27</accession>
<dbReference type="InterPro" id="IPR038770">
    <property type="entry name" value="Na+/solute_symporter_sf"/>
</dbReference>
<feature type="transmembrane region" description="Helical" evidence="8">
    <location>
        <begin position="268"/>
        <end position="289"/>
    </location>
</feature>
<dbReference type="GO" id="GO:0005886">
    <property type="term" value="C:plasma membrane"/>
    <property type="evidence" value="ECO:0007669"/>
    <property type="project" value="UniProtKB-SubCell"/>
</dbReference>
<evidence type="ECO:0000256" key="7">
    <source>
        <dbReference type="ARBA" id="ARBA00023136"/>
    </source>
</evidence>
<evidence type="ECO:0000256" key="3">
    <source>
        <dbReference type="ARBA" id="ARBA00022448"/>
    </source>
</evidence>
<feature type="transmembrane region" description="Helical" evidence="8">
    <location>
        <begin position="68"/>
        <end position="87"/>
    </location>
</feature>
<evidence type="ECO:0000313" key="9">
    <source>
        <dbReference type="EMBL" id="TRO80652.1"/>
    </source>
</evidence>
<evidence type="ECO:0000313" key="10">
    <source>
        <dbReference type="Proteomes" id="UP000317155"/>
    </source>
</evidence>
<dbReference type="Proteomes" id="UP000317155">
    <property type="component" value="Unassembled WGS sequence"/>
</dbReference>
<keyword evidence="10" id="KW-1185">Reference proteome</keyword>
<feature type="transmembrane region" description="Helical" evidence="8">
    <location>
        <begin position="37"/>
        <end position="56"/>
    </location>
</feature>
<evidence type="ECO:0000256" key="2">
    <source>
        <dbReference type="ARBA" id="ARBA00010110"/>
    </source>
</evidence>
<dbReference type="EMBL" id="VJVV01000007">
    <property type="protein sequence ID" value="TRO80652.1"/>
    <property type="molecule type" value="Genomic_DNA"/>
</dbReference>
<dbReference type="GO" id="GO:0015104">
    <property type="term" value="F:antimonite transmembrane transporter activity"/>
    <property type="evidence" value="ECO:0007669"/>
    <property type="project" value="TreeGrafter"/>
</dbReference>
<dbReference type="RefSeq" id="WP_092058321.1">
    <property type="nucleotide sequence ID" value="NZ_FOJJ01000039.1"/>
</dbReference>
<protein>
    <submittedName>
        <fullName evidence="9">Arsenic resistance protein</fullName>
    </submittedName>
</protein>
<dbReference type="InterPro" id="IPR002657">
    <property type="entry name" value="BilAc:Na_symport/Acr3"/>
</dbReference>
<proteinExistence type="inferred from homology"/>
<feature type="transmembrane region" description="Helical" evidence="8">
    <location>
        <begin position="235"/>
        <end position="256"/>
    </location>
</feature>
<evidence type="ECO:0000256" key="8">
    <source>
        <dbReference type="SAM" id="Phobius"/>
    </source>
</evidence>
<evidence type="ECO:0000256" key="4">
    <source>
        <dbReference type="ARBA" id="ARBA00022475"/>
    </source>
</evidence>
<keyword evidence="5 8" id="KW-0812">Transmembrane</keyword>
<dbReference type="PANTHER" id="PTHR43057">
    <property type="entry name" value="ARSENITE EFFLUX TRANSPORTER"/>
    <property type="match status" value="1"/>
</dbReference>
<reference evidence="9 10" key="1">
    <citation type="submission" date="2019-07" db="EMBL/GenBank/DDBJ databases">
        <title>Insights of Desulfuromonas acetexigens electromicrobiology.</title>
        <authorList>
            <person name="Katuri K."/>
            <person name="Sapireddy V."/>
            <person name="Shaw D.R."/>
            <person name="Saikaly P."/>
        </authorList>
    </citation>
    <scope>NUCLEOTIDE SEQUENCE [LARGE SCALE GENOMIC DNA]</scope>
    <source>
        <strain evidence="9 10">2873</strain>
    </source>
</reference>
<dbReference type="Gene3D" id="1.20.1530.20">
    <property type="match status" value="1"/>
</dbReference>
<feature type="transmembrane region" description="Helical" evidence="8">
    <location>
        <begin position="12"/>
        <end position="31"/>
    </location>
</feature>
<feature type="transmembrane region" description="Helical" evidence="8">
    <location>
        <begin position="99"/>
        <end position="124"/>
    </location>
</feature>
<gene>
    <name evidence="9" type="ORF">FL622_11240</name>
</gene>